<dbReference type="RefSeq" id="WP_211366215.1">
    <property type="nucleotide sequence ID" value="NZ_VFPA01000001.1"/>
</dbReference>
<dbReference type="EMBL" id="VFPA01000001">
    <property type="protein sequence ID" value="TQM14973.1"/>
    <property type="molecule type" value="Genomic_DNA"/>
</dbReference>
<accession>A0A543E055</accession>
<comment type="caution">
    <text evidence="2">The sequence shown here is derived from an EMBL/GenBank/DDBJ whole genome shotgun (WGS) entry which is preliminary data.</text>
</comment>
<gene>
    <name evidence="2" type="ORF">FB558_1752</name>
</gene>
<evidence type="ECO:0000313" key="3">
    <source>
        <dbReference type="Proteomes" id="UP000315677"/>
    </source>
</evidence>
<dbReference type="InterPro" id="IPR000182">
    <property type="entry name" value="GNAT_dom"/>
</dbReference>
<dbReference type="PANTHER" id="PTHR43610:SF1">
    <property type="entry name" value="N-ACETYLTRANSFERASE DOMAIN-CONTAINING PROTEIN"/>
    <property type="match status" value="1"/>
</dbReference>
<keyword evidence="2" id="KW-0808">Transferase</keyword>
<protein>
    <submittedName>
        <fullName evidence="2">RimJ/RimL family protein N-acetyltransferase</fullName>
    </submittedName>
</protein>
<dbReference type="InterPro" id="IPR016181">
    <property type="entry name" value="Acyl_CoA_acyltransferase"/>
</dbReference>
<organism evidence="2 3">
    <name type="scientific">Pseudonocardia kunmingensis</name>
    <dbReference type="NCBI Taxonomy" id="630975"/>
    <lineage>
        <taxon>Bacteria</taxon>
        <taxon>Bacillati</taxon>
        <taxon>Actinomycetota</taxon>
        <taxon>Actinomycetes</taxon>
        <taxon>Pseudonocardiales</taxon>
        <taxon>Pseudonocardiaceae</taxon>
        <taxon>Pseudonocardia</taxon>
    </lineage>
</organism>
<reference evidence="2 3" key="1">
    <citation type="submission" date="2019-06" db="EMBL/GenBank/DDBJ databases">
        <title>Sequencing the genomes of 1000 actinobacteria strains.</title>
        <authorList>
            <person name="Klenk H.-P."/>
        </authorList>
    </citation>
    <scope>NUCLEOTIDE SEQUENCE [LARGE SCALE GENOMIC DNA]</scope>
    <source>
        <strain evidence="2 3">DSM 45301</strain>
    </source>
</reference>
<dbReference type="AlphaFoldDB" id="A0A543E055"/>
<evidence type="ECO:0000259" key="1">
    <source>
        <dbReference type="Pfam" id="PF13302"/>
    </source>
</evidence>
<feature type="domain" description="N-acetyltransferase" evidence="1">
    <location>
        <begin position="41"/>
        <end position="182"/>
    </location>
</feature>
<dbReference type="Gene3D" id="3.40.630.30">
    <property type="match status" value="1"/>
</dbReference>
<sequence>MPEIDDSFVPVADARPGDVPWPPLTWPPQPGVVVTTGRVVELVPADPARDAEALFAALDDERVWQHVKGRPDTAQAYAVTLDRNRAAGALPWLVRLRVPCAGLPAGTVVGTSSYLDVSVPDARLEIGSTAYTPAVWGTAVNPDTKLALLAQAFDVLGAGRVQLKTDVRNVRSQRAIARLGARYEGILRRYQRRADGTVRDTVMFSILAEDWPQVRARIHRTLEPYS</sequence>
<keyword evidence="3" id="KW-1185">Reference proteome</keyword>
<name>A0A543E055_9PSEU</name>
<evidence type="ECO:0000313" key="2">
    <source>
        <dbReference type="EMBL" id="TQM14973.1"/>
    </source>
</evidence>
<dbReference type="Pfam" id="PF13302">
    <property type="entry name" value="Acetyltransf_3"/>
    <property type="match status" value="1"/>
</dbReference>
<dbReference type="GO" id="GO:0016747">
    <property type="term" value="F:acyltransferase activity, transferring groups other than amino-acyl groups"/>
    <property type="evidence" value="ECO:0007669"/>
    <property type="project" value="InterPro"/>
</dbReference>
<dbReference type="SUPFAM" id="SSF55729">
    <property type="entry name" value="Acyl-CoA N-acyltransferases (Nat)"/>
    <property type="match status" value="1"/>
</dbReference>
<proteinExistence type="predicted"/>
<dbReference type="Proteomes" id="UP000315677">
    <property type="component" value="Unassembled WGS sequence"/>
</dbReference>
<dbReference type="PANTHER" id="PTHR43610">
    <property type="entry name" value="BLL6696 PROTEIN"/>
    <property type="match status" value="1"/>
</dbReference>